<evidence type="ECO:0000256" key="7">
    <source>
        <dbReference type="SAM" id="Phobius"/>
    </source>
</evidence>
<feature type="transmembrane region" description="Helical" evidence="7">
    <location>
        <begin position="402"/>
        <end position="420"/>
    </location>
</feature>
<dbReference type="GO" id="GO:0016020">
    <property type="term" value="C:membrane"/>
    <property type="evidence" value="ECO:0007669"/>
    <property type="project" value="UniProtKB-SubCell"/>
</dbReference>
<feature type="transmembrane region" description="Helical" evidence="7">
    <location>
        <begin position="206"/>
        <end position="225"/>
    </location>
</feature>
<dbReference type="Gene3D" id="1.20.1250.20">
    <property type="entry name" value="MFS general substrate transporter like domains"/>
    <property type="match status" value="1"/>
</dbReference>
<evidence type="ECO:0000313" key="8">
    <source>
        <dbReference type="EMBL" id="OCF33949.1"/>
    </source>
</evidence>
<name>A0A1B9GS97_9TREE</name>
<keyword evidence="9" id="KW-1185">Reference proteome</keyword>
<organism evidence="8 9">
    <name type="scientific">Kwoniella heveanensis BCC8398</name>
    <dbReference type="NCBI Taxonomy" id="1296120"/>
    <lineage>
        <taxon>Eukaryota</taxon>
        <taxon>Fungi</taxon>
        <taxon>Dikarya</taxon>
        <taxon>Basidiomycota</taxon>
        <taxon>Agaricomycotina</taxon>
        <taxon>Tremellomycetes</taxon>
        <taxon>Tremellales</taxon>
        <taxon>Cryptococcaceae</taxon>
        <taxon>Kwoniella</taxon>
    </lineage>
</organism>
<feature type="transmembrane region" description="Helical" evidence="7">
    <location>
        <begin position="432"/>
        <end position="453"/>
    </location>
</feature>
<proteinExistence type="inferred from homology"/>
<reference evidence="9" key="2">
    <citation type="submission" date="2013-12" db="EMBL/GenBank/DDBJ databases">
        <title>Evolution of pathogenesis and genome organization in the Tremellales.</title>
        <authorList>
            <person name="Cuomo C."/>
            <person name="Litvintseva A."/>
            <person name="Heitman J."/>
            <person name="Chen Y."/>
            <person name="Sun S."/>
            <person name="Springer D."/>
            <person name="Dromer F."/>
            <person name="Young S."/>
            <person name="Zeng Q."/>
            <person name="Chapman S."/>
            <person name="Gujja S."/>
            <person name="Saif S."/>
            <person name="Birren B."/>
        </authorList>
    </citation>
    <scope>NUCLEOTIDE SEQUENCE [LARGE SCALE GENOMIC DNA]</scope>
    <source>
        <strain evidence="9">BCC8398</strain>
    </source>
</reference>
<dbReference type="PANTHER" id="PTHR43791">
    <property type="entry name" value="PERMEASE-RELATED"/>
    <property type="match status" value="1"/>
</dbReference>
<evidence type="ECO:0000256" key="6">
    <source>
        <dbReference type="ARBA" id="ARBA00037968"/>
    </source>
</evidence>
<dbReference type="SUPFAM" id="SSF103473">
    <property type="entry name" value="MFS general substrate transporter"/>
    <property type="match status" value="1"/>
</dbReference>
<keyword evidence="2" id="KW-0813">Transport</keyword>
<feature type="transmembrane region" description="Helical" evidence="7">
    <location>
        <begin position="465"/>
        <end position="486"/>
    </location>
</feature>
<feature type="transmembrane region" description="Helical" evidence="7">
    <location>
        <begin position="309"/>
        <end position="332"/>
    </location>
</feature>
<evidence type="ECO:0000256" key="3">
    <source>
        <dbReference type="ARBA" id="ARBA00022692"/>
    </source>
</evidence>
<sequence length="558" mass="62212">MSLEPKITPTHLEDEKLGADHIEVAHQLDPESGADRTKKGANNQLDDAARLLAEAGGHVEYTYEDSRRILRKIDLFVCLPMCLTYFIQQLDKSSVSYSAVFGLQKETGLVGTQYSWLSSIVYVAQLVCQPLSSYALIVFPVKYWVMFNMVSWSIVTACTCLGKNFTGLLICRLFLGIFEATILPSFVLITQMWWLRREQSYRTIAYQIANSFAAIFGPLLSYGIGKATEKSNAIKPYQGIFLFMGCFSLALVPLVWFLLPNSPTSAKFLRHGNDRLIAIDRLKENNTGTKSSKFKWNQVWETYKDPKTYMWAAMWLCAAIPSGGIGAFGGLITKGFGFDTFTTILMQIPTGAIGITCLLLSIFITNRIKLRWPVLAVLCLFPIAGATALTQVNHKHTGGLMGSYYVAYVFSAIQPLLISWCNLNAAGTTKRVVTTATMFGALTIGNVIGPQVYLAREAPLYHTGLYVDIACWCILFILICSMGAYLKVLNKRQEARRVALGMPANLKDISIMGHAEAEAYRAELEEAMRASGYNRDLLNEKAFEDMTDFENPSFMYVL</sequence>
<dbReference type="AlphaFoldDB" id="A0A1B9GS97"/>
<reference evidence="8 9" key="1">
    <citation type="submission" date="2013-07" db="EMBL/GenBank/DDBJ databases">
        <title>The Genome Sequence of Cryptococcus heveanensis BCC8398.</title>
        <authorList>
            <consortium name="The Broad Institute Genome Sequencing Platform"/>
            <person name="Cuomo C."/>
            <person name="Litvintseva A."/>
            <person name="Chen Y."/>
            <person name="Heitman J."/>
            <person name="Sun S."/>
            <person name="Springer D."/>
            <person name="Dromer F."/>
            <person name="Young S.K."/>
            <person name="Zeng Q."/>
            <person name="Gargeya S."/>
            <person name="Fitzgerald M."/>
            <person name="Abouelleil A."/>
            <person name="Alvarado L."/>
            <person name="Berlin A.M."/>
            <person name="Chapman S.B."/>
            <person name="Dewar J."/>
            <person name="Goldberg J."/>
            <person name="Griggs A."/>
            <person name="Gujja S."/>
            <person name="Hansen M."/>
            <person name="Howarth C."/>
            <person name="Imamovic A."/>
            <person name="Larimer J."/>
            <person name="McCowan C."/>
            <person name="Murphy C."/>
            <person name="Pearson M."/>
            <person name="Priest M."/>
            <person name="Roberts A."/>
            <person name="Saif S."/>
            <person name="Shea T."/>
            <person name="Sykes S."/>
            <person name="Wortman J."/>
            <person name="Nusbaum C."/>
            <person name="Birren B."/>
        </authorList>
    </citation>
    <scope>NUCLEOTIDE SEQUENCE [LARGE SCALE GENOMIC DNA]</scope>
    <source>
        <strain evidence="8 9">BCC8398</strain>
    </source>
</reference>
<feature type="transmembrane region" description="Helical" evidence="7">
    <location>
        <begin position="370"/>
        <end position="390"/>
    </location>
</feature>
<dbReference type="OrthoDB" id="6730379at2759"/>
<evidence type="ECO:0000256" key="2">
    <source>
        <dbReference type="ARBA" id="ARBA00022448"/>
    </source>
</evidence>
<evidence type="ECO:0000256" key="5">
    <source>
        <dbReference type="ARBA" id="ARBA00023136"/>
    </source>
</evidence>
<keyword evidence="4 7" id="KW-1133">Transmembrane helix</keyword>
<dbReference type="Pfam" id="PF07690">
    <property type="entry name" value="MFS_1"/>
    <property type="match status" value="1"/>
</dbReference>
<dbReference type="EMBL" id="KI669502">
    <property type="protein sequence ID" value="OCF33949.1"/>
    <property type="molecule type" value="Genomic_DNA"/>
</dbReference>
<comment type="similarity">
    <text evidence="6">Belongs to the major facilitator superfamily. Allantoate permease family.</text>
</comment>
<feature type="transmembrane region" description="Helical" evidence="7">
    <location>
        <begin position="173"/>
        <end position="194"/>
    </location>
</feature>
<gene>
    <name evidence="8" type="ORF">I316_04295</name>
</gene>
<keyword evidence="3 7" id="KW-0812">Transmembrane</keyword>
<accession>A0A1B9GS97</accession>
<dbReference type="InterPro" id="IPR011701">
    <property type="entry name" value="MFS"/>
</dbReference>
<feature type="transmembrane region" description="Helical" evidence="7">
    <location>
        <begin position="344"/>
        <end position="364"/>
    </location>
</feature>
<evidence type="ECO:0000313" key="9">
    <source>
        <dbReference type="Proteomes" id="UP000092666"/>
    </source>
</evidence>
<keyword evidence="5 7" id="KW-0472">Membrane</keyword>
<evidence type="ECO:0000256" key="4">
    <source>
        <dbReference type="ARBA" id="ARBA00022989"/>
    </source>
</evidence>
<dbReference type="GO" id="GO:0022857">
    <property type="term" value="F:transmembrane transporter activity"/>
    <property type="evidence" value="ECO:0007669"/>
    <property type="project" value="InterPro"/>
</dbReference>
<dbReference type="InterPro" id="IPR036259">
    <property type="entry name" value="MFS_trans_sf"/>
</dbReference>
<dbReference type="FunFam" id="1.20.1250.20:FF:000064">
    <property type="entry name" value="MFS allantoate transporter"/>
    <property type="match status" value="1"/>
</dbReference>
<protein>
    <submittedName>
        <fullName evidence="8">Allantoate transporter</fullName>
    </submittedName>
</protein>
<evidence type="ECO:0000256" key="1">
    <source>
        <dbReference type="ARBA" id="ARBA00004141"/>
    </source>
</evidence>
<dbReference type="Proteomes" id="UP000092666">
    <property type="component" value="Unassembled WGS sequence"/>
</dbReference>
<dbReference type="PANTHER" id="PTHR43791:SF59">
    <property type="entry name" value="TRANSPORTER, PUTATIVE (AFU_ORTHOLOGUE AFUA_1G06550)-RELATED"/>
    <property type="match status" value="1"/>
</dbReference>
<comment type="subcellular location">
    <subcellularLocation>
        <location evidence="1">Membrane</location>
        <topology evidence="1">Multi-pass membrane protein</topology>
    </subcellularLocation>
</comment>
<feature type="transmembrane region" description="Helical" evidence="7">
    <location>
        <begin position="237"/>
        <end position="259"/>
    </location>
</feature>